<evidence type="ECO:0000256" key="2">
    <source>
        <dbReference type="ARBA" id="ARBA00023125"/>
    </source>
</evidence>
<reference evidence="6" key="1">
    <citation type="submission" date="2023-09" db="EMBL/GenBank/DDBJ databases">
        <authorList>
            <person name="Li S."/>
            <person name="Li X."/>
            <person name="Zhang C."/>
            <person name="Zhao Z."/>
        </authorList>
    </citation>
    <scope>NUCLEOTIDE SEQUENCE [LARGE SCALE GENOMIC DNA]</scope>
    <source>
        <strain evidence="6">SQ345</strain>
    </source>
</reference>
<dbReference type="InterPro" id="IPR009057">
    <property type="entry name" value="Homeodomain-like_sf"/>
</dbReference>
<keyword evidence="3" id="KW-0804">Transcription</keyword>
<evidence type="ECO:0000313" key="6">
    <source>
        <dbReference type="Proteomes" id="UP001248581"/>
    </source>
</evidence>
<dbReference type="InterPro" id="IPR018060">
    <property type="entry name" value="HTH_AraC"/>
</dbReference>
<gene>
    <name evidence="5" type="ORF">RI845_10000</name>
</gene>
<dbReference type="SUPFAM" id="SSF46689">
    <property type="entry name" value="Homeodomain-like"/>
    <property type="match status" value="1"/>
</dbReference>
<dbReference type="InterPro" id="IPR020449">
    <property type="entry name" value="Tscrpt_reg_AraC-type_HTH"/>
</dbReference>
<evidence type="ECO:0000256" key="1">
    <source>
        <dbReference type="ARBA" id="ARBA00023015"/>
    </source>
</evidence>
<dbReference type="Pfam" id="PF12625">
    <property type="entry name" value="Arabinose_bd"/>
    <property type="match status" value="1"/>
</dbReference>
<dbReference type="Proteomes" id="UP001248581">
    <property type="component" value="Chromosome"/>
</dbReference>
<keyword evidence="1" id="KW-0805">Transcription regulation</keyword>
<dbReference type="PRINTS" id="PR00032">
    <property type="entry name" value="HTHARAC"/>
</dbReference>
<dbReference type="InterPro" id="IPR032687">
    <property type="entry name" value="AraC-type_N"/>
</dbReference>
<dbReference type="PROSITE" id="PS01124">
    <property type="entry name" value="HTH_ARAC_FAMILY_2"/>
    <property type="match status" value="1"/>
</dbReference>
<dbReference type="Gene3D" id="1.10.10.60">
    <property type="entry name" value="Homeodomain-like"/>
    <property type="match status" value="1"/>
</dbReference>
<proteinExistence type="predicted"/>
<accession>A0ABY9TDC4</accession>
<evidence type="ECO:0000313" key="5">
    <source>
        <dbReference type="EMBL" id="WNC66871.1"/>
    </source>
</evidence>
<sequence>MEKTTILCHYVQALMKSIKRNGHDPLPILQYAGIPLEVANDANARVPYRHFIKLLRKCMAILQDEYLGLVEPAVPTGSFYFAGHLLIGAPNLKKALHLGIGYYQHISNAYDLKLVEDGDIVRLEAKIIKPELDPDHLLAEFILTGWHRTACWLISKNIILKEVNFNYAPPEHESEYRYLFPCPRNYDQPCLSLSFSAEYLSLPITQNSSTLVDYIRKSPENILLNPVEDDSYSTKIRLEIEACENNSFPTFEVIAEKFFMTPKTLRKKLKSEGVTYQKIKDIIRRDIAIYHLTQHKWSISEIAIKIGFSEPGAFIRAFKGWTGVTPRAYRESDSDS</sequence>
<keyword evidence="2" id="KW-0238">DNA-binding</keyword>
<protein>
    <submittedName>
        <fullName evidence="5">AraC family transcriptional regulator</fullName>
    </submittedName>
</protein>
<dbReference type="EMBL" id="CP134146">
    <property type="protein sequence ID" value="WNC66871.1"/>
    <property type="molecule type" value="Genomic_DNA"/>
</dbReference>
<evidence type="ECO:0000256" key="3">
    <source>
        <dbReference type="ARBA" id="ARBA00023163"/>
    </source>
</evidence>
<evidence type="ECO:0000259" key="4">
    <source>
        <dbReference type="PROSITE" id="PS01124"/>
    </source>
</evidence>
<feature type="domain" description="HTH araC/xylS-type" evidence="4">
    <location>
        <begin position="234"/>
        <end position="332"/>
    </location>
</feature>
<organism evidence="5 6">
    <name type="scientific">Thalassotalea nanhaiensis</name>
    <dbReference type="NCBI Taxonomy" id="3065648"/>
    <lineage>
        <taxon>Bacteria</taxon>
        <taxon>Pseudomonadati</taxon>
        <taxon>Pseudomonadota</taxon>
        <taxon>Gammaproteobacteria</taxon>
        <taxon>Alteromonadales</taxon>
        <taxon>Colwelliaceae</taxon>
        <taxon>Thalassotalea</taxon>
    </lineage>
</organism>
<dbReference type="SMART" id="SM00342">
    <property type="entry name" value="HTH_ARAC"/>
    <property type="match status" value="1"/>
</dbReference>
<dbReference type="PANTHER" id="PTHR47894">
    <property type="entry name" value="HTH-TYPE TRANSCRIPTIONAL REGULATOR GADX"/>
    <property type="match status" value="1"/>
</dbReference>
<dbReference type="Pfam" id="PF12833">
    <property type="entry name" value="HTH_18"/>
    <property type="match status" value="1"/>
</dbReference>
<keyword evidence="6" id="KW-1185">Reference proteome</keyword>
<dbReference type="RefSeq" id="WP_348386036.1">
    <property type="nucleotide sequence ID" value="NZ_CP134146.1"/>
</dbReference>
<name>A0ABY9TDC4_9GAMM</name>
<dbReference type="PANTHER" id="PTHR47894:SF1">
    <property type="entry name" value="HTH-TYPE TRANSCRIPTIONAL REGULATOR VQSM"/>
    <property type="match status" value="1"/>
</dbReference>